<protein>
    <submittedName>
        <fullName evidence="5">NIC-domain-containing protein</fullName>
    </submittedName>
</protein>
<accession>A0A6A6TNK8</accession>
<dbReference type="AlphaFoldDB" id="A0A6A6TNK8"/>
<dbReference type="GO" id="GO:0005643">
    <property type="term" value="C:nuclear pore"/>
    <property type="evidence" value="ECO:0007669"/>
    <property type="project" value="InterPro"/>
</dbReference>
<dbReference type="GO" id="GO:0016973">
    <property type="term" value="P:poly(A)+ mRNA export from nucleus"/>
    <property type="evidence" value="ECO:0007669"/>
    <property type="project" value="TreeGrafter"/>
</dbReference>
<evidence type="ECO:0000256" key="2">
    <source>
        <dbReference type="ARBA" id="ARBA00010186"/>
    </source>
</evidence>
<dbReference type="PANTHER" id="PTHR11225:SF4">
    <property type="entry name" value="NUCLEAR PORE COMPLEX PROTEIN NUP93"/>
    <property type="match status" value="1"/>
</dbReference>
<feature type="compositionally biased region" description="Low complexity" evidence="4">
    <location>
        <begin position="90"/>
        <end position="122"/>
    </location>
</feature>
<dbReference type="GO" id="GO:0017056">
    <property type="term" value="F:structural constituent of nuclear pore"/>
    <property type="evidence" value="ECO:0007669"/>
    <property type="project" value="InterPro"/>
</dbReference>
<reference evidence="5" key="1">
    <citation type="journal article" date="2020" name="Stud. Mycol.">
        <title>101 Dothideomycetes genomes: a test case for predicting lifestyles and emergence of pathogens.</title>
        <authorList>
            <person name="Haridas S."/>
            <person name="Albert R."/>
            <person name="Binder M."/>
            <person name="Bloem J."/>
            <person name="Labutti K."/>
            <person name="Salamov A."/>
            <person name="Andreopoulos B."/>
            <person name="Baker S."/>
            <person name="Barry K."/>
            <person name="Bills G."/>
            <person name="Bluhm B."/>
            <person name="Cannon C."/>
            <person name="Castanera R."/>
            <person name="Culley D."/>
            <person name="Daum C."/>
            <person name="Ezra D."/>
            <person name="Gonzalez J."/>
            <person name="Henrissat B."/>
            <person name="Kuo A."/>
            <person name="Liang C."/>
            <person name="Lipzen A."/>
            <person name="Lutzoni F."/>
            <person name="Magnuson J."/>
            <person name="Mondo S."/>
            <person name="Nolan M."/>
            <person name="Ohm R."/>
            <person name="Pangilinan J."/>
            <person name="Park H.-J."/>
            <person name="Ramirez L."/>
            <person name="Alfaro M."/>
            <person name="Sun H."/>
            <person name="Tritt A."/>
            <person name="Yoshinaga Y."/>
            <person name="Zwiers L.-H."/>
            <person name="Turgeon B."/>
            <person name="Goodwin S."/>
            <person name="Spatafora J."/>
            <person name="Crous P."/>
            <person name="Grigoriev I."/>
        </authorList>
    </citation>
    <scope>NUCLEOTIDE SEQUENCE</scope>
    <source>
        <strain evidence="5">CBS 122681</strain>
    </source>
</reference>
<feature type="region of interest" description="Disordered" evidence="4">
    <location>
        <begin position="375"/>
        <end position="398"/>
    </location>
</feature>
<evidence type="ECO:0000256" key="4">
    <source>
        <dbReference type="SAM" id="MobiDB-lite"/>
    </source>
</evidence>
<feature type="compositionally biased region" description="Low complexity" evidence="4">
    <location>
        <begin position="22"/>
        <end position="38"/>
    </location>
</feature>
<evidence type="ECO:0000313" key="6">
    <source>
        <dbReference type="Proteomes" id="UP000799324"/>
    </source>
</evidence>
<evidence type="ECO:0000256" key="3">
    <source>
        <dbReference type="ARBA" id="ARBA00023242"/>
    </source>
</evidence>
<feature type="compositionally biased region" description="Low complexity" evidence="4">
    <location>
        <begin position="46"/>
        <end position="57"/>
    </location>
</feature>
<dbReference type="PANTHER" id="PTHR11225">
    <property type="entry name" value="NUCLEAR PORE COMPLEX PROTEIN NUP93 NUCLEOPORIN NUP93 DEAD EYE PROTEIN"/>
    <property type="match status" value="1"/>
</dbReference>
<evidence type="ECO:0000256" key="1">
    <source>
        <dbReference type="ARBA" id="ARBA00004259"/>
    </source>
</evidence>
<name>A0A6A6TNK8_9PLEO</name>
<feature type="compositionally biased region" description="Low complexity" evidence="4">
    <location>
        <begin position="134"/>
        <end position="143"/>
    </location>
</feature>
<feature type="region of interest" description="Disordered" evidence="4">
    <location>
        <begin position="1"/>
        <end position="57"/>
    </location>
</feature>
<sequence>MSLFGNLGGGGNQPASGAPVKPLFGSAPAAAGAPPSGGLFSGGLGASSSAPAGTSQATGAGGLGGSLFGGTASTSATTSAPGLSFGGTAASQSQPSAFPSLFSTSSSQPQQSTTANPQQTSTLGGSLFSASSAPQQQQQQQQPPQQPTPQSNGVGGRSSHFDHLLERGRKRNAGNNGLTNFDELPSLQLGLGDIARKVRNLGAGGPSVDQAQERAAHYLLSASGVKLGSTLRDLNQFSTQSGVSTTGPAANVLDTDVDGYLSNLHSQSTLALIQEGLEQSKRDFDSFLEENVQIEWDAQRKRIYEHFGLGRQSEEMAASQGAGGFGASNARGAFGRSTRKGRSVGPKVASKNGASFGASGAAPVLGSVMSPYQKRALNGQDSPEKSAIGGQSGPEDRFVRDKQEKFMAKVKELNVTRLQQTPYPVLHAFGEVEQQSGSDNAERFVDTYTALISLTGEVQDPHAAAGGKIPRARCFVRDYHEPNTNAPNSIQLRKRIIDGSRKHLERQFLESAQKSIAKYPREAQTGGVPTNLNKIRGYIRVKIAHKELTSDIEQLQKIGTDGDEFPWVIIFFLLRSGLEQDAFDYVRERRNFFQNNDRNFAAAVAQYVQDSERRLSPDMQQKINHVFAQRARIAPTNDPYRMACYKIIGRCEMTRRTLDALPPTMEDWVWLQFNLAREGNPAEENAGEIFGLQELRASISDIGQRHFGTNAEAAGGYGLYFYLATLAGMFEQAINYLYEHNYVSAVHFAIALDYYGLLRVSDWNSAGTQILTYTTRQQPQLNFGRIVGTYTGDFRSAKADAAAEYLILICLNADLPGEAGKHQASLCHEALRELVLETREFSTLLGDVKANGKKVEGLIQERLGIINLADQAALIKNITQEAAKTADDNGRTNDAVLLCHLAEQYEAVIQLINRVLAEALSVDLGQEPLRLEPLRQRAIESRLQAEAQTPATDPNSSLSLLGTDDPVQLAVRVMTLYNNDPSIIGKIDVRVRDTLMMLYQLNEAKKLIEAGEYMRALDIITSQGLLPLEANGNVSIIRATANTFSGLPTELTRNVGNVLLWSIMCCSRHREVLLNARFEDQVRRRLADQLAQKTKDLMVFAGLIKYKLPPRVFETLAREGQEVGAF</sequence>
<dbReference type="Proteomes" id="UP000799324">
    <property type="component" value="Unassembled WGS sequence"/>
</dbReference>
<keyword evidence="3" id="KW-0539">Nucleus</keyword>
<dbReference type="OrthoDB" id="203824at2759"/>
<proteinExistence type="inferred from homology"/>
<dbReference type="GO" id="GO:0006606">
    <property type="term" value="P:protein import into nucleus"/>
    <property type="evidence" value="ECO:0007669"/>
    <property type="project" value="TreeGrafter"/>
</dbReference>
<feature type="region of interest" description="Disordered" evidence="4">
    <location>
        <begin position="320"/>
        <end position="356"/>
    </location>
</feature>
<dbReference type="Pfam" id="PF04097">
    <property type="entry name" value="Nic96"/>
    <property type="match status" value="1"/>
</dbReference>
<evidence type="ECO:0000313" key="5">
    <source>
        <dbReference type="EMBL" id="KAF2660533.1"/>
    </source>
</evidence>
<dbReference type="InterPro" id="IPR007231">
    <property type="entry name" value="Nucleoporin_int_Nup93/Nic96"/>
</dbReference>
<organism evidence="5 6">
    <name type="scientific">Lophiostoma macrostomum CBS 122681</name>
    <dbReference type="NCBI Taxonomy" id="1314788"/>
    <lineage>
        <taxon>Eukaryota</taxon>
        <taxon>Fungi</taxon>
        <taxon>Dikarya</taxon>
        <taxon>Ascomycota</taxon>
        <taxon>Pezizomycotina</taxon>
        <taxon>Dothideomycetes</taxon>
        <taxon>Pleosporomycetidae</taxon>
        <taxon>Pleosporales</taxon>
        <taxon>Lophiostomataceae</taxon>
        <taxon>Lophiostoma</taxon>
    </lineage>
</organism>
<comment type="subcellular location">
    <subcellularLocation>
        <location evidence="1">Nucleus envelope</location>
    </subcellularLocation>
</comment>
<feature type="region of interest" description="Disordered" evidence="4">
    <location>
        <begin position="86"/>
        <end position="160"/>
    </location>
</feature>
<dbReference type="EMBL" id="MU004299">
    <property type="protein sequence ID" value="KAF2660533.1"/>
    <property type="molecule type" value="Genomic_DNA"/>
</dbReference>
<feature type="compositionally biased region" description="Gly residues" evidence="4">
    <location>
        <begin position="1"/>
        <end position="12"/>
    </location>
</feature>
<keyword evidence="6" id="KW-1185">Reference proteome</keyword>
<gene>
    <name evidence="5" type="ORF">K491DRAFT_674755</name>
</gene>
<comment type="similarity">
    <text evidence="2">Belongs to the nucleoporin interacting component (NIC) family.</text>
</comment>